<dbReference type="Pfam" id="PF12831">
    <property type="entry name" value="FAD_oxidored"/>
    <property type="match status" value="1"/>
</dbReference>
<evidence type="ECO:0000256" key="5">
    <source>
        <dbReference type="ARBA" id="ARBA00023014"/>
    </source>
</evidence>
<dbReference type="GO" id="GO:0051539">
    <property type="term" value="F:4 iron, 4 sulfur cluster binding"/>
    <property type="evidence" value="ECO:0007669"/>
    <property type="project" value="UniProtKB-KW"/>
</dbReference>
<dbReference type="InterPro" id="IPR036188">
    <property type="entry name" value="FAD/NAD-bd_sf"/>
</dbReference>
<evidence type="ECO:0000313" key="7">
    <source>
        <dbReference type="Proteomes" id="UP000677016"/>
    </source>
</evidence>
<dbReference type="SUPFAM" id="SSF51905">
    <property type="entry name" value="FAD/NAD(P)-binding domain"/>
    <property type="match status" value="1"/>
</dbReference>
<keyword evidence="5" id="KW-0411">Iron-sulfur</keyword>
<dbReference type="RefSeq" id="WP_211600999.1">
    <property type="nucleotide sequence ID" value="NZ_JAGSNF010000001.1"/>
</dbReference>
<keyword evidence="7" id="KW-1185">Reference proteome</keyword>
<dbReference type="GO" id="GO:0046872">
    <property type="term" value="F:metal ion binding"/>
    <property type="evidence" value="ECO:0007669"/>
    <property type="project" value="UniProtKB-KW"/>
</dbReference>
<dbReference type="Proteomes" id="UP000677016">
    <property type="component" value="Unassembled WGS sequence"/>
</dbReference>
<sequence length="751" mass="82237">MREETLEADIAVVGGGLAGVSAAIGAARQGARVVLVQNRPVLGGNSSSEVRVWVCGATAHGVHPFARETGIMGELFVENQYRNPEGNPYYWDLLLLEKVRAEDNITLLLNTEITDVDAHGGPDRRVIRSIAGWVSGSERRVSITASSFVECSGDGLVGYLAGASFASGRESRSMYREPSAPEVPDSNTLGSTILFHTKDVGRPSKFVPPPFAVDIRSTAIPRRREISHEMNGCDFWWIEWGGELDVLHDNETIRDELHAVVYGLWDYIKNSGEFPAENLSLEWVGSVPGKREYRRFFGDHVLVQSDIMDQTEFADRVAFGGWSIDLHPPGGVYASEPGSRHLHPDGNYHIPLRSLFSVNVENLWLAGRTISASHVAFGSTRVMATCATLGEAAGIAAATALRLDVTPRNLSEHHVKELHHAMVRADASLLGVENTDARDLALSASASASSSLVEIAHDVSTRLIPLDDDYGLVVPVDPALDGLDLLLDADEDTSLVVEVHTTSKPQNYLPSEQVGSATVRVGRGRSWTHVPVVWHPASPCNAFVVIRANRHLRLHAGASSPPGSVTLSFRPVPPAEPDPTLWRHWKQVLLREGLCFKLGTTEAFSPRQVLGGFARPYGGPNMWASDDMARDPEPTVTLAWDEHVRFREIDLIFDDDLNEDLINLHHHRTPDEIMPTLVRRATLDVLGTAGWQQVAAVEDNRVRRCSITLDSPVLTDRLRVRVHETNGCRQARIVAVRVFDTPSGVPGAHGS</sequence>
<keyword evidence="3" id="KW-0560">Oxidoreductase</keyword>
<organism evidence="6 7">
    <name type="scientific">Phycicoccus avicenniae</name>
    <dbReference type="NCBI Taxonomy" id="2828860"/>
    <lineage>
        <taxon>Bacteria</taxon>
        <taxon>Bacillati</taxon>
        <taxon>Actinomycetota</taxon>
        <taxon>Actinomycetes</taxon>
        <taxon>Micrococcales</taxon>
        <taxon>Intrasporangiaceae</taxon>
        <taxon>Phycicoccus</taxon>
    </lineage>
</organism>
<name>A0A941D5B5_9MICO</name>
<dbReference type="Gene3D" id="3.50.50.60">
    <property type="entry name" value="FAD/NAD(P)-binding domain"/>
    <property type="match status" value="1"/>
</dbReference>
<protein>
    <submittedName>
        <fullName evidence="6">FAD-dependent oxidoreductase</fullName>
    </submittedName>
</protein>
<keyword evidence="1" id="KW-0004">4Fe-4S</keyword>
<evidence type="ECO:0000313" key="6">
    <source>
        <dbReference type="EMBL" id="MBR7741838.1"/>
    </source>
</evidence>
<dbReference type="PANTHER" id="PTHR43498">
    <property type="entry name" value="FERREDOXIN:COB-COM HETERODISULFIDE REDUCTASE SUBUNIT A"/>
    <property type="match status" value="1"/>
</dbReference>
<dbReference type="GO" id="GO:0016491">
    <property type="term" value="F:oxidoreductase activity"/>
    <property type="evidence" value="ECO:0007669"/>
    <property type="project" value="UniProtKB-KW"/>
</dbReference>
<accession>A0A941D5B5</accession>
<dbReference type="EMBL" id="JAGSNF010000001">
    <property type="protein sequence ID" value="MBR7741838.1"/>
    <property type="molecule type" value="Genomic_DNA"/>
</dbReference>
<evidence type="ECO:0000256" key="4">
    <source>
        <dbReference type="ARBA" id="ARBA00023004"/>
    </source>
</evidence>
<dbReference type="PANTHER" id="PTHR43498:SF1">
    <property type="entry name" value="COB--COM HETERODISULFIDE REDUCTASE IRON-SULFUR SUBUNIT A"/>
    <property type="match status" value="1"/>
</dbReference>
<proteinExistence type="predicted"/>
<keyword evidence="4" id="KW-0408">Iron</keyword>
<reference evidence="6" key="1">
    <citation type="submission" date="2021-04" db="EMBL/GenBank/DDBJ databases">
        <title>Phycicoccus avicenniae sp. nov., a novel endophytic actinomycetes isolated from branch of Avicennia mariana.</title>
        <authorList>
            <person name="Tuo L."/>
        </authorList>
    </citation>
    <scope>NUCLEOTIDE SEQUENCE</scope>
    <source>
        <strain evidence="6">BSK3Z-2</strain>
    </source>
</reference>
<comment type="caution">
    <text evidence="6">The sequence shown here is derived from an EMBL/GenBank/DDBJ whole genome shotgun (WGS) entry which is preliminary data.</text>
</comment>
<evidence type="ECO:0000256" key="1">
    <source>
        <dbReference type="ARBA" id="ARBA00022485"/>
    </source>
</evidence>
<dbReference type="InterPro" id="IPR039650">
    <property type="entry name" value="HdrA-like"/>
</dbReference>
<gene>
    <name evidence="6" type="ORF">KC207_00835</name>
</gene>
<keyword evidence="2" id="KW-0479">Metal-binding</keyword>
<evidence type="ECO:0000256" key="3">
    <source>
        <dbReference type="ARBA" id="ARBA00023002"/>
    </source>
</evidence>
<evidence type="ECO:0000256" key="2">
    <source>
        <dbReference type="ARBA" id="ARBA00022723"/>
    </source>
</evidence>
<dbReference type="AlphaFoldDB" id="A0A941D5B5"/>